<organism evidence="1 2">
    <name type="scientific">Araneus ventricosus</name>
    <name type="common">Orbweaver spider</name>
    <name type="synonym">Epeira ventricosa</name>
    <dbReference type="NCBI Taxonomy" id="182803"/>
    <lineage>
        <taxon>Eukaryota</taxon>
        <taxon>Metazoa</taxon>
        <taxon>Ecdysozoa</taxon>
        <taxon>Arthropoda</taxon>
        <taxon>Chelicerata</taxon>
        <taxon>Arachnida</taxon>
        <taxon>Araneae</taxon>
        <taxon>Araneomorphae</taxon>
        <taxon>Entelegynae</taxon>
        <taxon>Araneoidea</taxon>
        <taxon>Araneidae</taxon>
        <taxon>Araneus</taxon>
    </lineage>
</organism>
<dbReference type="OrthoDB" id="6433236at2759"/>
<reference evidence="1 2" key="1">
    <citation type="journal article" date="2019" name="Sci. Rep.">
        <title>Orb-weaving spider Araneus ventricosus genome elucidates the spidroin gene catalogue.</title>
        <authorList>
            <person name="Kono N."/>
            <person name="Nakamura H."/>
            <person name="Ohtoshi R."/>
            <person name="Moran D.A.P."/>
            <person name="Shinohara A."/>
            <person name="Yoshida Y."/>
            <person name="Fujiwara M."/>
            <person name="Mori M."/>
            <person name="Tomita M."/>
            <person name="Arakawa K."/>
        </authorList>
    </citation>
    <scope>NUCLEOTIDE SEQUENCE [LARGE SCALE GENOMIC DNA]</scope>
</reference>
<protein>
    <recommendedName>
        <fullName evidence="3">Reverse transcriptase domain-containing protein</fullName>
    </recommendedName>
</protein>
<dbReference type="SUPFAM" id="SSF56672">
    <property type="entry name" value="DNA/RNA polymerases"/>
    <property type="match status" value="1"/>
</dbReference>
<dbReference type="PANTHER" id="PTHR24559:SF444">
    <property type="entry name" value="REVERSE TRANSCRIPTASE DOMAIN-CONTAINING PROTEIN"/>
    <property type="match status" value="1"/>
</dbReference>
<evidence type="ECO:0000313" key="2">
    <source>
        <dbReference type="Proteomes" id="UP000499080"/>
    </source>
</evidence>
<evidence type="ECO:0000313" key="1">
    <source>
        <dbReference type="EMBL" id="GBO14266.1"/>
    </source>
</evidence>
<dbReference type="GO" id="GO:0071897">
    <property type="term" value="P:DNA biosynthetic process"/>
    <property type="evidence" value="ECO:0007669"/>
    <property type="project" value="UniProtKB-ARBA"/>
</dbReference>
<dbReference type="EMBL" id="BGPR01038427">
    <property type="protein sequence ID" value="GBO14266.1"/>
    <property type="molecule type" value="Genomic_DNA"/>
</dbReference>
<accession>A0A4Y2URE2</accession>
<proteinExistence type="predicted"/>
<dbReference type="Proteomes" id="UP000499080">
    <property type="component" value="Unassembled WGS sequence"/>
</dbReference>
<dbReference type="PANTHER" id="PTHR24559">
    <property type="entry name" value="TRANSPOSON TY3-I GAG-POL POLYPROTEIN"/>
    <property type="match status" value="1"/>
</dbReference>
<sequence length="98" mass="11665">MSEDEKVAHLMKGPEDLYQTLLVQDFRTVDEFVKRCREIESLRRRRITRTRLQRLCVDYRRLNKITKKDVYPLPRIDDALDCLAGAKIFSMIDLKSGY</sequence>
<dbReference type="InterPro" id="IPR043502">
    <property type="entry name" value="DNA/RNA_pol_sf"/>
</dbReference>
<comment type="caution">
    <text evidence="1">The sequence shown here is derived from an EMBL/GenBank/DDBJ whole genome shotgun (WGS) entry which is preliminary data.</text>
</comment>
<name>A0A4Y2URE2_ARAVE</name>
<keyword evidence="2" id="KW-1185">Reference proteome</keyword>
<gene>
    <name evidence="1" type="ORF">AVEN_142027_1</name>
</gene>
<dbReference type="InterPro" id="IPR043128">
    <property type="entry name" value="Rev_trsase/Diguanyl_cyclase"/>
</dbReference>
<dbReference type="AlphaFoldDB" id="A0A4Y2URE2"/>
<dbReference type="InterPro" id="IPR053134">
    <property type="entry name" value="RNA-dir_DNA_polymerase"/>
</dbReference>
<dbReference type="Gene3D" id="3.10.10.10">
    <property type="entry name" value="HIV Type 1 Reverse Transcriptase, subunit A, domain 1"/>
    <property type="match status" value="1"/>
</dbReference>
<evidence type="ECO:0008006" key="3">
    <source>
        <dbReference type="Google" id="ProtNLM"/>
    </source>
</evidence>
<dbReference type="Gene3D" id="3.30.70.270">
    <property type="match status" value="1"/>
</dbReference>